<dbReference type="OrthoDB" id="823440at2"/>
<dbReference type="GO" id="GO:0008168">
    <property type="term" value="F:methyltransferase activity"/>
    <property type="evidence" value="ECO:0007669"/>
    <property type="project" value="UniProtKB-KW"/>
</dbReference>
<evidence type="ECO:0000313" key="1">
    <source>
        <dbReference type="EMBL" id="QDX26533.1"/>
    </source>
</evidence>
<keyword evidence="2" id="KW-1185">Reference proteome</keyword>
<dbReference type="GO" id="GO:0032259">
    <property type="term" value="P:methylation"/>
    <property type="evidence" value="ECO:0007669"/>
    <property type="project" value="UniProtKB-KW"/>
</dbReference>
<gene>
    <name evidence="1" type="ORF">FPZ54_11195</name>
</gene>
<dbReference type="Proteomes" id="UP000318055">
    <property type="component" value="Chromosome"/>
</dbReference>
<dbReference type="Pfam" id="PF13578">
    <property type="entry name" value="Methyltransf_24"/>
    <property type="match status" value="1"/>
</dbReference>
<dbReference type="SUPFAM" id="SSF53335">
    <property type="entry name" value="S-adenosyl-L-methionine-dependent methyltransferases"/>
    <property type="match status" value="1"/>
</dbReference>
<dbReference type="InterPro" id="IPR029063">
    <property type="entry name" value="SAM-dependent_MTases_sf"/>
</dbReference>
<keyword evidence="1" id="KW-0489">Methyltransferase</keyword>
<dbReference type="EMBL" id="CP042239">
    <property type="protein sequence ID" value="QDX26533.1"/>
    <property type="molecule type" value="Genomic_DNA"/>
</dbReference>
<protein>
    <submittedName>
        <fullName evidence="1">Class I SAM-dependent methyltransferase</fullName>
    </submittedName>
</protein>
<dbReference type="RefSeq" id="WP_145847253.1">
    <property type="nucleotide sequence ID" value="NZ_CP042239.1"/>
</dbReference>
<dbReference type="KEGG" id="ssua:FPZ54_11195"/>
<evidence type="ECO:0000313" key="2">
    <source>
        <dbReference type="Proteomes" id="UP000318055"/>
    </source>
</evidence>
<name>A0A518RGF6_9SPHN</name>
<sequence length="247" mass="26839">MTSRNLTPLLPLADAATRDLERSISDTAHVLLFGAIGWPWLLRSLSGGSRAHKAALIERLGLAPDALPYLGSWKADTGLLTMLADHVETRRPDTVVEFGMGASSLVIGRALQRNGHGQLISFDQNQGFVAATAEWLAEQGIAADLRFAELGASPRGWPGAWYQAVDVPPQIDLLVVDGPSWSIHPYTRGAAEVLFDRIPVGGTVMLDDARRPGERVVAARWRARWPDFEFRIADGGTKGTLVGTRLR</sequence>
<proteinExistence type="predicted"/>
<reference evidence="1 2" key="1">
    <citation type="submission" date="2019-07" db="EMBL/GenBank/DDBJ databases">
        <title>Sphingomonas alkalisoli sp. nov., isolated from rhizosphere soil of Suaedae salsa.</title>
        <authorList>
            <person name="Zhang H."/>
            <person name="Xu L."/>
            <person name="Zhang J.-X."/>
            <person name="Sun J.-Q."/>
        </authorList>
    </citation>
    <scope>NUCLEOTIDE SEQUENCE [LARGE SCALE GENOMIC DNA]</scope>
    <source>
        <strain evidence="1 2">XS-10</strain>
    </source>
</reference>
<organism evidence="1 2">
    <name type="scientific">Sphingomonas suaedae</name>
    <dbReference type="NCBI Taxonomy" id="2599297"/>
    <lineage>
        <taxon>Bacteria</taxon>
        <taxon>Pseudomonadati</taxon>
        <taxon>Pseudomonadota</taxon>
        <taxon>Alphaproteobacteria</taxon>
        <taxon>Sphingomonadales</taxon>
        <taxon>Sphingomonadaceae</taxon>
        <taxon>Sphingomonas</taxon>
    </lineage>
</organism>
<keyword evidence="1" id="KW-0808">Transferase</keyword>
<accession>A0A518RGF6</accession>
<dbReference type="Gene3D" id="3.40.50.150">
    <property type="entry name" value="Vaccinia Virus protein VP39"/>
    <property type="match status" value="1"/>
</dbReference>
<dbReference type="AlphaFoldDB" id="A0A518RGF6"/>